<evidence type="ECO:0000313" key="2">
    <source>
        <dbReference type="EMBL" id="KAH0543076.1"/>
    </source>
</evidence>
<gene>
    <name evidence="2" type="ORF">FGG08_002589</name>
</gene>
<feature type="region of interest" description="Disordered" evidence="1">
    <location>
        <begin position="18"/>
        <end position="227"/>
    </location>
</feature>
<accession>A0A9P8I611</accession>
<evidence type="ECO:0000313" key="3">
    <source>
        <dbReference type="Proteomes" id="UP000698800"/>
    </source>
</evidence>
<feature type="compositionally biased region" description="Basic and acidic residues" evidence="1">
    <location>
        <begin position="196"/>
        <end position="208"/>
    </location>
</feature>
<reference evidence="2" key="1">
    <citation type="submission" date="2021-03" db="EMBL/GenBank/DDBJ databases">
        <title>Comparative genomics and phylogenomic investigation of the class Geoglossomycetes provide insights into ecological specialization and systematics.</title>
        <authorList>
            <person name="Melie T."/>
            <person name="Pirro S."/>
            <person name="Miller A.N."/>
            <person name="Quandt A."/>
        </authorList>
    </citation>
    <scope>NUCLEOTIDE SEQUENCE</scope>
    <source>
        <strain evidence="2">GBOQ0MN5Z8</strain>
    </source>
</reference>
<dbReference type="Proteomes" id="UP000698800">
    <property type="component" value="Unassembled WGS sequence"/>
</dbReference>
<sequence length="227" mass="25675">MDRAPSFYPTSEVLRMHPDWPLLRPRTPQEQSESEWTAYSRTSSRSSSYHDMSNDAPPDRPNWPFPTRTSSLACHPAGDGYAGSIHEVPWRSPPNLTSAFDSDSEDEDDKPRRLVRRLRKKSSSPKSGVDRPIFMRSVDEESRSLSQGQHGRKDSAAHGSRKVSIPTAVPDSCMSPHILMPEQWSILLPRMSKSNPKSEKKPKSDKNSGARKSTPRFLYIDHVPRPV</sequence>
<feature type="compositionally biased region" description="Basic residues" evidence="1">
    <location>
        <begin position="113"/>
        <end position="123"/>
    </location>
</feature>
<organism evidence="2 3">
    <name type="scientific">Glutinoglossum americanum</name>
    <dbReference type="NCBI Taxonomy" id="1670608"/>
    <lineage>
        <taxon>Eukaryota</taxon>
        <taxon>Fungi</taxon>
        <taxon>Dikarya</taxon>
        <taxon>Ascomycota</taxon>
        <taxon>Pezizomycotina</taxon>
        <taxon>Geoglossomycetes</taxon>
        <taxon>Geoglossales</taxon>
        <taxon>Geoglossaceae</taxon>
        <taxon>Glutinoglossum</taxon>
    </lineage>
</organism>
<dbReference type="OrthoDB" id="5406713at2759"/>
<proteinExistence type="predicted"/>
<keyword evidence="3" id="KW-1185">Reference proteome</keyword>
<comment type="caution">
    <text evidence="2">The sequence shown here is derived from an EMBL/GenBank/DDBJ whole genome shotgun (WGS) entry which is preliminary data.</text>
</comment>
<feature type="compositionally biased region" description="Polar residues" evidence="1">
    <location>
        <begin position="28"/>
        <end position="39"/>
    </location>
</feature>
<name>A0A9P8I611_9PEZI</name>
<evidence type="ECO:0000256" key="1">
    <source>
        <dbReference type="SAM" id="MobiDB-lite"/>
    </source>
</evidence>
<dbReference type="AlphaFoldDB" id="A0A9P8I611"/>
<protein>
    <submittedName>
        <fullName evidence="2">Uncharacterized protein</fullName>
    </submittedName>
</protein>
<dbReference type="EMBL" id="JAGHQL010000040">
    <property type="protein sequence ID" value="KAH0543076.1"/>
    <property type="molecule type" value="Genomic_DNA"/>
</dbReference>